<accession>A0A075GLT6</accession>
<dbReference type="CDD" id="cd17546">
    <property type="entry name" value="REC_hyHK_CKI1_RcsC-like"/>
    <property type="match status" value="1"/>
</dbReference>
<dbReference type="EMBL" id="KF900725">
    <property type="protein sequence ID" value="AIF04981.1"/>
    <property type="molecule type" value="Genomic_DNA"/>
</dbReference>
<feature type="domain" description="Response regulatory" evidence="4">
    <location>
        <begin position="2"/>
        <end position="119"/>
    </location>
</feature>
<keyword evidence="5" id="KW-0418">Kinase</keyword>
<protein>
    <submittedName>
        <fullName evidence="5">Multi-sensor hybrid histidine kinase (BarA)</fullName>
        <ecNumber evidence="5">2.7.13.3</ecNumber>
    </submittedName>
</protein>
<feature type="modified residue" description="4-aspartylphosphate" evidence="3">
    <location>
        <position position="52"/>
    </location>
</feature>
<evidence type="ECO:0000256" key="2">
    <source>
        <dbReference type="ARBA" id="ARBA00023012"/>
    </source>
</evidence>
<dbReference type="Pfam" id="PF00072">
    <property type="entry name" value="Response_reg"/>
    <property type="match status" value="1"/>
</dbReference>
<evidence type="ECO:0000313" key="5">
    <source>
        <dbReference type="EMBL" id="AIF04981.1"/>
    </source>
</evidence>
<reference evidence="5" key="1">
    <citation type="journal article" date="2014" name="Genome Biol. Evol.">
        <title>Pangenome evidence for extensive interdomain horizontal transfer affecting lineage core and shell genes in uncultured planktonic thaumarchaeota and euryarchaeota.</title>
        <authorList>
            <person name="Deschamps P."/>
            <person name="Zivanovic Y."/>
            <person name="Moreira D."/>
            <person name="Rodriguez-Valera F."/>
            <person name="Lopez-Garcia P."/>
        </authorList>
    </citation>
    <scope>NUCLEOTIDE SEQUENCE</scope>
</reference>
<gene>
    <name evidence="5" type="primary">barA</name>
</gene>
<dbReference type="PROSITE" id="PS50110">
    <property type="entry name" value="RESPONSE_REGULATORY"/>
    <property type="match status" value="1"/>
</dbReference>
<dbReference type="PANTHER" id="PTHR45339:SF1">
    <property type="entry name" value="HYBRID SIGNAL TRANSDUCTION HISTIDINE KINASE J"/>
    <property type="match status" value="1"/>
</dbReference>
<dbReference type="GO" id="GO:0000160">
    <property type="term" value="P:phosphorelay signal transduction system"/>
    <property type="evidence" value="ECO:0007669"/>
    <property type="project" value="UniProtKB-KW"/>
</dbReference>
<evidence type="ECO:0000256" key="1">
    <source>
        <dbReference type="ARBA" id="ARBA00022553"/>
    </source>
</evidence>
<sequence length="124" mass="13899">MRALVVEDNAVNVRLMLALLKGKGITEVEVAEDANQAFEALQTGAFELIFMDVQLPWTDGLQLTTAIRDHPLVRDSRIIAVTAFSTPEDRRKAFDAGCNAFVPKPVRREELYRTIDEQLALREG</sequence>
<keyword evidence="1 3" id="KW-0597">Phosphoprotein</keyword>
<dbReference type="AlphaFoldDB" id="A0A075GLT6"/>
<evidence type="ECO:0000256" key="3">
    <source>
        <dbReference type="PROSITE-ProRule" id="PRU00169"/>
    </source>
</evidence>
<name>A0A075GLT6_9EURY</name>
<dbReference type="SUPFAM" id="SSF52172">
    <property type="entry name" value="CheY-like"/>
    <property type="match status" value="1"/>
</dbReference>
<proteinExistence type="predicted"/>
<dbReference type="EC" id="2.7.13.3" evidence="5"/>
<dbReference type="SMART" id="SM00448">
    <property type="entry name" value="REC"/>
    <property type="match status" value="1"/>
</dbReference>
<evidence type="ECO:0000259" key="4">
    <source>
        <dbReference type="PROSITE" id="PS50110"/>
    </source>
</evidence>
<dbReference type="InterPro" id="IPR011006">
    <property type="entry name" value="CheY-like_superfamily"/>
</dbReference>
<dbReference type="GO" id="GO:0004673">
    <property type="term" value="F:protein histidine kinase activity"/>
    <property type="evidence" value="ECO:0007669"/>
    <property type="project" value="UniProtKB-EC"/>
</dbReference>
<organism evidence="5">
    <name type="scientific">uncultured marine group II/III euryarchaeote KM3_178_D06</name>
    <dbReference type="NCBI Taxonomy" id="1457940"/>
    <lineage>
        <taxon>Archaea</taxon>
        <taxon>Methanobacteriati</taxon>
        <taxon>Methanobacteriota</taxon>
        <taxon>environmental samples</taxon>
    </lineage>
</organism>
<keyword evidence="2" id="KW-0902">Two-component regulatory system</keyword>
<dbReference type="InterPro" id="IPR001789">
    <property type="entry name" value="Sig_transdc_resp-reg_receiver"/>
</dbReference>
<dbReference type="Gene3D" id="3.40.50.2300">
    <property type="match status" value="1"/>
</dbReference>
<dbReference type="PANTHER" id="PTHR45339">
    <property type="entry name" value="HYBRID SIGNAL TRANSDUCTION HISTIDINE KINASE J"/>
    <property type="match status" value="1"/>
</dbReference>
<keyword evidence="5" id="KW-0808">Transferase</keyword>